<name>A0A4R7FMA7_9MICO</name>
<dbReference type="AlphaFoldDB" id="A0A4R7FMA7"/>
<proteinExistence type="predicted"/>
<organism evidence="1 2">
    <name type="scientific">Amnibacterium kyonggiense</name>
    <dbReference type="NCBI Taxonomy" id="595671"/>
    <lineage>
        <taxon>Bacteria</taxon>
        <taxon>Bacillati</taxon>
        <taxon>Actinomycetota</taxon>
        <taxon>Actinomycetes</taxon>
        <taxon>Micrococcales</taxon>
        <taxon>Microbacteriaceae</taxon>
        <taxon>Amnibacterium</taxon>
    </lineage>
</organism>
<dbReference type="EMBL" id="SOAM01000002">
    <property type="protein sequence ID" value="TDS77602.1"/>
    <property type="molecule type" value="Genomic_DNA"/>
</dbReference>
<comment type="caution">
    <text evidence="1">The sequence shown here is derived from an EMBL/GenBank/DDBJ whole genome shotgun (WGS) entry which is preliminary data.</text>
</comment>
<evidence type="ECO:0000313" key="2">
    <source>
        <dbReference type="Proteomes" id="UP000295344"/>
    </source>
</evidence>
<dbReference type="OrthoDB" id="5189813at2"/>
<accession>A0A4R7FMA7</accession>
<reference evidence="1 2" key="1">
    <citation type="submission" date="2019-03" db="EMBL/GenBank/DDBJ databases">
        <title>Genomic Encyclopedia of Archaeal and Bacterial Type Strains, Phase II (KMG-II): from individual species to whole genera.</title>
        <authorList>
            <person name="Goeker M."/>
        </authorList>
    </citation>
    <scope>NUCLEOTIDE SEQUENCE [LARGE SCALE GENOMIC DNA]</scope>
    <source>
        <strain evidence="1 2">DSM 24782</strain>
    </source>
</reference>
<dbReference type="Proteomes" id="UP000295344">
    <property type="component" value="Unassembled WGS sequence"/>
</dbReference>
<keyword evidence="2" id="KW-1185">Reference proteome</keyword>
<dbReference type="RefSeq" id="WP_133766652.1">
    <property type="nucleotide sequence ID" value="NZ_BAAARP010000004.1"/>
</dbReference>
<evidence type="ECO:0000313" key="1">
    <source>
        <dbReference type="EMBL" id="TDS77602.1"/>
    </source>
</evidence>
<protein>
    <submittedName>
        <fullName evidence="1">Uncharacterized protein</fullName>
    </submittedName>
</protein>
<sequence length="108" mass="11704">MTHHAAQQQALSACEQGAMCIDDHPGHAVTLMRLRLAHLHPEGWVDAVVAGTAEDGTIALHRWSDGAAVHVWHHTHRSDLLVPGSLVAVHERYGVLAAGEHRLNVAPR</sequence>
<gene>
    <name evidence="1" type="ORF">CLV52_2560</name>
</gene>